<accession>A0ABW4ZVF1</accession>
<proteinExistence type="predicted"/>
<dbReference type="Gene3D" id="1.10.10.60">
    <property type="entry name" value="Homeodomain-like"/>
    <property type="match status" value="1"/>
</dbReference>
<dbReference type="InterPro" id="IPR001647">
    <property type="entry name" value="HTH_TetR"/>
</dbReference>
<feature type="domain" description="HTH tetR-type" evidence="3">
    <location>
        <begin position="16"/>
        <end position="76"/>
    </location>
</feature>
<dbReference type="InterPro" id="IPR036271">
    <property type="entry name" value="Tet_transcr_reg_TetR-rel_C_sf"/>
</dbReference>
<keyword evidence="1 2" id="KW-0238">DNA-binding</keyword>
<dbReference type="InterPro" id="IPR050109">
    <property type="entry name" value="HTH-type_TetR-like_transc_reg"/>
</dbReference>
<dbReference type="PROSITE" id="PS50977">
    <property type="entry name" value="HTH_TETR_2"/>
    <property type="match status" value="1"/>
</dbReference>
<evidence type="ECO:0000313" key="5">
    <source>
        <dbReference type="Proteomes" id="UP001597343"/>
    </source>
</evidence>
<dbReference type="SUPFAM" id="SSF48498">
    <property type="entry name" value="Tetracyclin repressor-like, C-terminal domain"/>
    <property type="match status" value="1"/>
</dbReference>
<evidence type="ECO:0000313" key="4">
    <source>
        <dbReference type="EMBL" id="MFD2169639.1"/>
    </source>
</evidence>
<sequence length="218" mass="25195">MSDEMRQFDQIEEELTEKHWKILEAAVKVFSEKGYGASRTSEVAKEAGVSEGTIFNYFKTKKDLLTSMVIPLVVRFFRPLILLSVEKIFRTRKDRELEDVLLDVMRDRVKLVKSNLPLIKTVATEAAYHPELLDPIREQMAPKLVEIAAKFFQEEVAKGTLRDVDPVLALRALMSLLGGYILMREVMPEAMRLQDEETELRRLLDLYLHGVAKQDRQE</sequence>
<gene>
    <name evidence="4" type="ORF">ACFSOY_06490</name>
</gene>
<dbReference type="PANTHER" id="PTHR30055:SF222">
    <property type="entry name" value="REGULATORY PROTEIN"/>
    <property type="match status" value="1"/>
</dbReference>
<dbReference type="PANTHER" id="PTHR30055">
    <property type="entry name" value="HTH-TYPE TRANSCRIPTIONAL REGULATOR RUTR"/>
    <property type="match status" value="1"/>
</dbReference>
<organism evidence="4 5">
    <name type="scientific">Tumebacillus lipolyticus</name>
    <dbReference type="NCBI Taxonomy" id="1280370"/>
    <lineage>
        <taxon>Bacteria</taxon>
        <taxon>Bacillati</taxon>
        <taxon>Bacillota</taxon>
        <taxon>Bacilli</taxon>
        <taxon>Bacillales</taxon>
        <taxon>Alicyclobacillaceae</taxon>
        <taxon>Tumebacillus</taxon>
    </lineage>
</organism>
<dbReference type="EMBL" id="JBHUIO010000005">
    <property type="protein sequence ID" value="MFD2169639.1"/>
    <property type="molecule type" value="Genomic_DNA"/>
</dbReference>
<reference evidence="5" key="1">
    <citation type="journal article" date="2019" name="Int. J. Syst. Evol. Microbiol.">
        <title>The Global Catalogue of Microorganisms (GCM) 10K type strain sequencing project: providing services to taxonomists for standard genome sequencing and annotation.</title>
        <authorList>
            <consortium name="The Broad Institute Genomics Platform"/>
            <consortium name="The Broad Institute Genome Sequencing Center for Infectious Disease"/>
            <person name="Wu L."/>
            <person name="Ma J."/>
        </authorList>
    </citation>
    <scope>NUCLEOTIDE SEQUENCE [LARGE SCALE GENOMIC DNA]</scope>
    <source>
        <strain evidence="5">CGMCC 1.13574</strain>
    </source>
</reference>
<evidence type="ECO:0000256" key="1">
    <source>
        <dbReference type="ARBA" id="ARBA00023125"/>
    </source>
</evidence>
<protein>
    <submittedName>
        <fullName evidence="4">TetR/AcrR family transcriptional regulator</fullName>
    </submittedName>
</protein>
<dbReference type="InterPro" id="IPR009057">
    <property type="entry name" value="Homeodomain-like_sf"/>
</dbReference>
<keyword evidence="5" id="KW-1185">Reference proteome</keyword>
<dbReference type="Proteomes" id="UP001597343">
    <property type="component" value="Unassembled WGS sequence"/>
</dbReference>
<dbReference type="SUPFAM" id="SSF46689">
    <property type="entry name" value="Homeodomain-like"/>
    <property type="match status" value="1"/>
</dbReference>
<evidence type="ECO:0000259" key="3">
    <source>
        <dbReference type="PROSITE" id="PS50977"/>
    </source>
</evidence>
<dbReference type="Pfam" id="PF00440">
    <property type="entry name" value="TetR_N"/>
    <property type="match status" value="1"/>
</dbReference>
<evidence type="ECO:0000256" key="2">
    <source>
        <dbReference type="PROSITE-ProRule" id="PRU00335"/>
    </source>
</evidence>
<dbReference type="Gene3D" id="1.10.357.10">
    <property type="entry name" value="Tetracycline Repressor, domain 2"/>
    <property type="match status" value="1"/>
</dbReference>
<dbReference type="PRINTS" id="PR00455">
    <property type="entry name" value="HTHTETR"/>
</dbReference>
<name>A0ABW4ZVF1_9BACL</name>
<dbReference type="RefSeq" id="WP_386044948.1">
    <property type="nucleotide sequence ID" value="NZ_JBHUIO010000005.1"/>
</dbReference>
<dbReference type="Pfam" id="PF14246">
    <property type="entry name" value="TetR_C_7"/>
    <property type="match status" value="1"/>
</dbReference>
<comment type="caution">
    <text evidence="4">The sequence shown here is derived from an EMBL/GenBank/DDBJ whole genome shotgun (WGS) entry which is preliminary data.</text>
</comment>
<feature type="DNA-binding region" description="H-T-H motif" evidence="2">
    <location>
        <begin position="39"/>
        <end position="58"/>
    </location>
</feature>
<dbReference type="InterPro" id="IPR039536">
    <property type="entry name" value="TetR_C_Proteobacteria"/>
</dbReference>